<gene>
    <name evidence="2" type="ORF">ACRB68_72160</name>
</gene>
<dbReference type="EMBL" id="WEGH01000005">
    <property type="protein sequence ID" value="MQY09104.1"/>
    <property type="molecule type" value="Genomic_DNA"/>
</dbReference>
<name>A0A7K0C8I6_9ACTN</name>
<comment type="caution">
    <text evidence="2">The sequence shown here is derived from an EMBL/GenBank/DDBJ whole genome shotgun (WGS) entry which is preliminary data.</text>
</comment>
<dbReference type="OrthoDB" id="8385759at2"/>
<dbReference type="InterPro" id="IPR013217">
    <property type="entry name" value="Methyltransf_12"/>
</dbReference>
<dbReference type="Pfam" id="PF08242">
    <property type="entry name" value="Methyltransf_12"/>
    <property type="match status" value="1"/>
</dbReference>
<evidence type="ECO:0000313" key="2">
    <source>
        <dbReference type="EMBL" id="MQY09104.1"/>
    </source>
</evidence>
<proteinExistence type="predicted"/>
<dbReference type="Proteomes" id="UP000487268">
    <property type="component" value="Unassembled WGS sequence"/>
</dbReference>
<dbReference type="RefSeq" id="WP_153540500.1">
    <property type="nucleotide sequence ID" value="NZ_WEGH01000005.1"/>
</dbReference>
<evidence type="ECO:0000259" key="1">
    <source>
        <dbReference type="Pfam" id="PF08242"/>
    </source>
</evidence>
<dbReference type="SUPFAM" id="SSF53335">
    <property type="entry name" value="S-adenosyl-L-methionine-dependent methyltransferases"/>
    <property type="match status" value="1"/>
</dbReference>
<feature type="domain" description="Methyltransferase type 12" evidence="1">
    <location>
        <begin position="58"/>
        <end position="151"/>
    </location>
</feature>
<keyword evidence="3" id="KW-1185">Reference proteome</keyword>
<protein>
    <recommendedName>
        <fullName evidence="1">Methyltransferase type 12 domain-containing protein</fullName>
    </recommendedName>
</protein>
<sequence>MTEEDYRALNRPLWDERVAVHFGSDFYDVPGFRAGAQTLRDFEIAEVGDVAGRRLAHLQCHFGLDTLSWARRGARVTGLDFSGAAMEAAQGLAADCGIDARFVTADVYDAPAALGETYDIVYTGLGSLVWLPDLGRWAGVVAALLEPGGFLYLSEFHPVSHMLDDETGTTVAYDYFDRSPQYWDEPGTYTDGGAALTHTRSVEFQHGLGDVVSALAAAGLRVDFLHEHDHTLWARFTTLEQDGTVYRQPAGRPRVPLMYSLKATRPRV</sequence>
<reference evidence="2 3" key="1">
    <citation type="submission" date="2019-10" db="EMBL/GenBank/DDBJ databases">
        <title>Actinomadura rubteroloni sp. nov. and Actinomadura macrotermitis sp. nov., isolated from the gut of fungus growing-termite Macrotermes natalensis.</title>
        <authorList>
            <person name="Benndorf R."/>
            <person name="Martin K."/>
            <person name="Kuefner M."/>
            <person name="De Beer W."/>
            <person name="Kaster A.-K."/>
            <person name="Vollmers J."/>
            <person name="Poulsen M."/>
            <person name="Beemelmanns C."/>
        </authorList>
    </citation>
    <scope>NUCLEOTIDE SEQUENCE [LARGE SCALE GENOMIC DNA]</scope>
    <source>
        <strain evidence="2 3">RB68</strain>
    </source>
</reference>
<evidence type="ECO:0000313" key="3">
    <source>
        <dbReference type="Proteomes" id="UP000487268"/>
    </source>
</evidence>
<dbReference type="CDD" id="cd02440">
    <property type="entry name" value="AdoMet_MTases"/>
    <property type="match status" value="1"/>
</dbReference>
<dbReference type="InterPro" id="IPR029063">
    <property type="entry name" value="SAM-dependent_MTases_sf"/>
</dbReference>
<dbReference type="Gene3D" id="3.40.50.150">
    <property type="entry name" value="Vaccinia Virus protein VP39"/>
    <property type="match status" value="1"/>
</dbReference>
<accession>A0A7K0C8I6</accession>
<organism evidence="2 3">
    <name type="scientific">Actinomadura macrotermitis</name>
    <dbReference type="NCBI Taxonomy" id="2585200"/>
    <lineage>
        <taxon>Bacteria</taxon>
        <taxon>Bacillati</taxon>
        <taxon>Actinomycetota</taxon>
        <taxon>Actinomycetes</taxon>
        <taxon>Streptosporangiales</taxon>
        <taxon>Thermomonosporaceae</taxon>
        <taxon>Actinomadura</taxon>
    </lineage>
</organism>
<dbReference type="AlphaFoldDB" id="A0A7K0C8I6"/>